<feature type="active site" description="Proton donor" evidence="4">
    <location>
        <position position="123"/>
    </location>
</feature>
<dbReference type="EMBL" id="JBEUKS010000001">
    <property type="protein sequence ID" value="MFC1437747.1"/>
    <property type="molecule type" value="Genomic_DNA"/>
</dbReference>
<keyword evidence="7" id="KW-1185">Reference proteome</keyword>
<dbReference type="Pfam" id="PF17668">
    <property type="entry name" value="Acetyltransf_17"/>
    <property type="match status" value="1"/>
</dbReference>
<dbReference type="InterPro" id="IPR036527">
    <property type="entry name" value="SCP2_sterol-bd_dom_sf"/>
</dbReference>
<protein>
    <submittedName>
        <fullName evidence="6">GNAT family N-acetyltransferase</fullName>
    </submittedName>
</protein>
<dbReference type="PROSITE" id="PS51186">
    <property type="entry name" value="GNAT"/>
    <property type="match status" value="1"/>
</dbReference>
<evidence type="ECO:0000256" key="1">
    <source>
        <dbReference type="ARBA" id="ARBA00009213"/>
    </source>
</evidence>
<name>A0ABV6XHW8_9ACTN</name>
<reference evidence="6 7" key="1">
    <citation type="submission" date="2024-06" db="EMBL/GenBank/DDBJ databases">
        <authorList>
            <person name="Lee S.D."/>
        </authorList>
    </citation>
    <scope>NUCLEOTIDE SEQUENCE [LARGE SCALE GENOMIC DNA]</scope>
    <source>
        <strain evidence="6 7">N1-10</strain>
    </source>
</reference>
<evidence type="ECO:0000256" key="4">
    <source>
        <dbReference type="HAMAP-Rule" id="MF_01812"/>
    </source>
</evidence>
<dbReference type="NCBIfam" id="NF002367">
    <property type="entry name" value="PRK01346.1-4"/>
    <property type="match status" value="1"/>
</dbReference>
<proteinExistence type="inferred from homology"/>
<dbReference type="InterPro" id="IPR000182">
    <property type="entry name" value="GNAT_dom"/>
</dbReference>
<dbReference type="Pfam" id="PF13530">
    <property type="entry name" value="SCP2_2"/>
    <property type="match status" value="1"/>
</dbReference>
<gene>
    <name evidence="6" type="ORF">ABUW04_05700</name>
</gene>
<dbReference type="InterPro" id="IPR025559">
    <property type="entry name" value="Eis_dom"/>
</dbReference>
<dbReference type="PANTHER" id="PTHR37817">
    <property type="entry name" value="N-ACETYLTRANSFERASE EIS"/>
    <property type="match status" value="1"/>
</dbReference>
<dbReference type="RefSeq" id="WP_380563300.1">
    <property type="nucleotide sequence ID" value="NZ_JBEUKS010000001.1"/>
</dbReference>
<dbReference type="Gene3D" id="3.30.1050.10">
    <property type="entry name" value="SCP2 sterol-binding domain"/>
    <property type="match status" value="1"/>
</dbReference>
<feature type="binding site" evidence="4">
    <location>
        <begin position="90"/>
        <end position="95"/>
    </location>
    <ligand>
        <name>acetyl-CoA</name>
        <dbReference type="ChEBI" id="CHEBI:57288"/>
    </ligand>
</feature>
<comment type="subunit">
    <text evidence="4">Homohexamer; trimer of dimers.</text>
</comment>
<evidence type="ECO:0000256" key="2">
    <source>
        <dbReference type="ARBA" id="ARBA00022679"/>
    </source>
</evidence>
<dbReference type="SUPFAM" id="SSF55729">
    <property type="entry name" value="Acyl-CoA N-acyltransferases (Nat)"/>
    <property type="match status" value="1"/>
</dbReference>
<dbReference type="CDD" id="cd04301">
    <property type="entry name" value="NAT_SF"/>
    <property type="match status" value="1"/>
</dbReference>
<feature type="domain" description="N-acetyltransferase" evidence="5">
    <location>
        <begin position="1"/>
        <end position="153"/>
    </location>
</feature>
<dbReference type="SUPFAM" id="SSF55718">
    <property type="entry name" value="SCP-like"/>
    <property type="match status" value="1"/>
</dbReference>
<dbReference type="InterPro" id="IPR041380">
    <property type="entry name" value="Acetyltransf_17"/>
</dbReference>
<dbReference type="InterPro" id="IPR051554">
    <property type="entry name" value="Acetyltransferase_Eis"/>
</dbReference>
<keyword evidence="2 4" id="KW-0808">Transferase</keyword>
<comment type="similarity">
    <text evidence="1 4">Belongs to the acetyltransferase Eis family.</text>
</comment>
<dbReference type="PANTHER" id="PTHR37817:SF1">
    <property type="entry name" value="N-ACETYLTRANSFERASE EIS"/>
    <property type="match status" value="1"/>
</dbReference>
<dbReference type="InterPro" id="IPR022902">
    <property type="entry name" value="NAcTrfase_Eis"/>
</dbReference>
<feature type="active site" description="Proton acceptor; via carboxylate" evidence="4">
    <location>
        <position position="407"/>
    </location>
</feature>
<dbReference type="HAMAP" id="MF_01812">
    <property type="entry name" value="Eis"/>
    <property type="match status" value="1"/>
</dbReference>
<evidence type="ECO:0000313" key="7">
    <source>
        <dbReference type="Proteomes" id="UP001592581"/>
    </source>
</evidence>
<dbReference type="Proteomes" id="UP001592581">
    <property type="component" value="Unassembled WGS sequence"/>
</dbReference>
<dbReference type="Pfam" id="PF13527">
    <property type="entry name" value="Acetyltransf_9"/>
    <property type="match status" value="1"/>
</dbReference>
<feature type="binding site" evidence="4">
    <location>
        <begin position="82"/>
        <end position="84"/>
    </location>
    <ligand>
        <name>acetyl-CoA</name>
        <dbReference type="ChEBI" id="CHEBI:57288"/>
    </ligand>
</feature>
<evidence type="ECO:0000313" key="6">
    <source>
        <dbReference type="EMBL" id="MFC1437747.1"/>
    </source>
</evidence>
<dbReference type="Gene3D" id="3.40.630.30">
    <property type="match status" value="2"/>
</dbReference>
<feature type="binding site" evidence="4">
    <location>
        <begin position="118"/>
        <end position="119"/>
    </location>
    <ligand>
        <name>acetyl-CoA</name>
        <dbReference type="ChEBI" id="CHEBI:57288"/>
    </ligand>
</feature>
<accession>A0ABV6XHW8</accession>
<comment type="caution">
    <text evidence="6">The sequence shown here is derived from an EMBL/GenBank/DDBJ whole genome shotgun (WGS) entry which is preliminary data.</text>
</comment>
<organism evidence="6 7">
    <name type="scientific">Streptacidiphilus jeojiensis</name>
    <dbReference type="NCBI Taxonomy" id="3229225"/>
    <lineage>
        <taxon>Bacteria</taxon>
        <taxon>Bacillati</taxon>
        <taxon>Actinomycetota</taxon>
        <taxon>Actinomycetes</taxon>
        <taxon>Kitasatosporales</taxon>
        <taxon>Streptomycetaceae</taxon>
        <taxon>Streptacidiphilus</taxon>
    </lineage>
</organism>
<evidence type="ECO:0000256" key="3">
    <source>
        <dbReference type="ARBA" id="ARBA00023315"/>
    </source>
</evidence>
<sequence>MEIRPTTDQDLDVFVDTIKAAFGQFREATSDGRGVSWAALEMDRNLLAVTADGRPVGTAGAYSFELTLPGETVVPAAGVTAVGVLPSHRRQGVLSAMMRHQLTDLRARGEFLSVLLASEAVIYRRFGYGPATYTQRLTVPRHKAALALPRARGSADDAPATGSVELLRRAECGEILEEVYDRYRRAQPGALSRPHHWWDLGAGQPPVSPAPRHVAVHRDADGVPDGYASYSLDESRTLTVDETIATDDAASTALARFLLGHDLVTQVVFKHVPPEHPLRWQLADFRAAEVSGDTDWLWVRLLDVPRALTARGWSTDGELVLDVDDPFLGEHDRYLLTVRDGKAECVPTDREPDLSLDVSDLGSVYLGGTAPSRLVRAGHIRAHHPAAATLADTLFHADRPPHCLHWF</sequence>
<evidence type="ECO:0000259" key="5">
    <source>
        <dbReference type="PROSITE" id="PS51186"/>
    </source>
</evidence>
<dbReference type="InterPro" id="IPR016181">
    <property type="entry name" value="Acyl_CoA_acyltransferase"/>
</dbReference>
<keyword evidence="3 4" id="KW-0012">Acyltransferase</keyword>